<accession>A3SQK3</accession>
<dbReference type="EMBL" id="AALY01000003">
    <property type="protein sequence ID" value="EAP75412.1"/>
    <property type="molecule type" value="Genomic_DNA"/>
</dbReference>
<feature type="compositionally biased region" description="Basic and acidic residues" evidence="1">
    <location>
        <begin position="172"/>
        <end position="181"/>
    </location>
</feature>
<dbReference type="RefSeq" id="WP_009813975.1">
    <property type="nucleotide sequence ID" value="NZ_CH724156.1"/>
</dbReference>
<dbReference type="SUPFAM" id="SSF47090">
    <property type="entry name" value="PGBD-like"/>
    <property type="match status" value="1"/>
</dbReference>
<dbReference type="Proteomes" id="UP000005954">
    <property type="component" value="Unassembled WGS sequence"/>
</dbReference>
<dbReference type="eggNOG" id="COG0265">
    <property type="taxonomic scope" value="Bacteria"/>
</dbReference>
<evidence type="ECO:0000313" key="5">
    <source>
        <dbReference type="Proteomes" id="UP000005954"/>
    </source>
</evidence>
<proteinExistence type="predicted"/>
<dbReference type="InterPro" id="IPR009003">
    <property type="entry name" value="Peptidase_S1_PA"/>
</dbReference>
<feature type="signal peptide" evidence="2">
    <location>
        <begin position="1"/>
        <end position="21"/>
    </location>
</feature>
<evidence type="ECO:0000256" key="1">
    <source>
        <dbReference type="SAM" id="MobiDB-lite"/>
    </source>
</evidence>
<reference evidence="4 5" key="1">
    <citation type="submission" date="2005-12" db="EMBL/GenBank/DDBJ databases">
        <authorList>
            <person name="Moran M.A."/>
            <person name="Ferriera S."/>
            <person name="Johnson J."/>
            <person name="Kravitz S."/>
            <person name="Halpern A."/>
            <person name="Remington K."/>
            <person name="Beeson K."/>
            <person name="Tran B."/>
            <person name="Rogers Y.-H."/>
            <person name="Friedman R."/>
            <person name="Venter J.C."/>
        </authorList>
    </citation>
    <scope>NUCLEOTIDE SEQUENCE [LARGE SCALE GENOMIC DNA]</scope>
    <source>
        <strain evidence="5">ATCC BAA-591 / DSM 15170 / ISM</strain>
    </source>
</reference>
<feature type="domain" description="Peptidoglycan binding-like" evidence="3">
    <location>
        <begin position="184"/>
        <end position="235"/>
    </location>
</feature>
<dbReference type="Gene3D" id="1.10.101.10">
    <property type="entry name" value="PGBD-like superfamily/PGBD"/>
    <property type="match status" value="1"/>
</dbReference>
<dbReference type="SUPFAM" id="SSF50494">
    <property type="entry name" value="Trypsin-like serine proteases"/>
    <property type="match status" value="1"/>
</dbReference>
<dbReference type="OrthoDB" id="6810892at2"/>
<sequence length="606" mass="64566">MMRYFLAAVLALAAIISTASAQSNDDALVWVQIEAQPSLAEANEALRRRAAQLEDVNGFDLGRGWFAVALGPYRREDANQVLRVLRAEGRIPRDSYIADSEDYSRQIWPVGSTVLAQLLGQAPVTAPETTPETTAETATEETDTAETTGTTDTTVAEVPILPEPEPVDETPAEARRSERELSYDERAALQVALQWAGHYDGRIDAAFGAGTRRSMASWQEANNYDATGILTTAQRADLLDQYNAVLKGMGLEVVDDSATGIRMKLPLGVVEFSRLEPPFAHYEAKGDIPAKVLLISQEGDQDTLFGLYDIMQTLEIVPLDGPRERKSDSFELIGEGATQISHTVASLKNGRIKGFTLVWPAGDEERRARVLAEMQASFARIDGVLDARAGDADAQSVDLISGLEIRKPLRSRSGFYVDNAGSVVTTTEALEGCGYVTIEDDHRATIAARDDAAGIAVLRPNDQLAPQSVAQFQTVTPRLKSEIAVAGYSFGGVLGAPTLTYGQLEDIRGLNGEAGMKRLALNALDGDAGGPVVDTGGAVLGMLLPGAGADRVLPDGVSLAANTDALTKILQEAGITPAAAGTLDRLPADALSDAAGRMTVLVSCWE</sequence>
<dbReference type="InterPro" id="IPR036366">
    <property type="entry name" value="PGBDSf"/>
</dbReference>
<name>A3SQK3_ROSNI</name>
<evidence type="ECO:0000256" key="2">
    <source>
        <dbReference type="SAM" id="SignalP"/>
    </source>
</evidence>
<evidence type="ECO:0000313" key="4">
    <source>
        <dbReference type="EMBL" id="EAP75412.1"/>
    </source>
</evidence>
<dbReference type="STRING" id="89187.ISM_09826"/>
<feature type="region of interest" description="Disordered" evidence="1">
    <location>
        <begin position="122"/>
        <end position="181"/>
    </location>
</feature>
<dbReference type="InterPro" id="IPR002477">
    <property type="entry name" value="Peptidoglycan-bd-like"/>
</dbReference>
<dbReference type="AlphaFoldDB" id="A3SQK3"/>
<organism evidence="4 5">
    <name type="scientific">Roseovarius nubinhibens (strain ATCC BAA-591 / DSM 15170 / ISM)</name>
    <dbReference type="NCBI Taxonomy" id="89187"/>
    <lineage>
        <taxon>Bacteria</taxon>
        <taxon>Pseudomonadati</taxon>
        <taxon>Pseudomonadota</taxon>
        <taxon>Alphaproteobacteria</taxon>
        <taxon>Rhodobacterales</taxon>
        <taxon>Roseobacteraceae</taxon>
        <taxon>Roseovarius</taxon>
    </lineage>
</organism>
<comment type="caution">
    <text evidence="4">The sequence shown here is derived from an EMBL/GenBank/DDBJ whole genome shotgun (WGS) entry which is preliminary data.</text>
</comment>
<dbReference type="Pfam" id="PF13365">
    <property type="entry name" value="Trypsin_2"/>
    <property type="match status" value="1"/>
</dbReference>
<feature type="compositionally biased region" description="Low complexity" evidence="1">
    <location>
        <begin position="122"/>
        <end position="137"/>
    </location>
</feature>
<gene>
    <name evidence="4" type="ORF">ISM_09826</name>
</gene>
<dbReference type="HOGENOM" id="CLU_481290_0_0_5"/>
<keyword evidence="5" id="KW-1185">Reference proteome</keyword>
<feature type="compositionally biased region" description="Low complexity" evidence="1">
    <location>
        <begin position="145"/>
        <end position="159"/>
    </location>
</feature>
<feature type="chain" id="PRO_5002659612" evidence="2">
    <location>
        <begin position="22"/>
        <end position="606"/>
    </location>
</feature>
<keyword evidence="2" id="KW-0732">Signal</keyword>
<protein>
    <submittedName>
        <fullName evidence="4">Peptidoglycan binding domain protein</fullName>
    </submittedName>
</protein>
<dbReference type="Pfam" id="PF01471">
    <property type="entry name" value="PG_binding_1"/>
    <property type="match status" value="1"/>
</dbReference>
<dbReference type="eggNOG" id="COG3409">
    <property type="taxonomic scope" value="Bacteria"/>
</dbReference>
<evidence type="ECO:0000259" key="3">
    <source>
        <dbReference type="Pfam" id="PF01471"/>
    </source>
</evidence>
<dbReference type="InterPro" id="IPR036365">
    <property type="entry name" value="PGBD-like_sf"/>
</dbReference>
<dbReference type="Gene3D" id="2.40.10.120">
    <property type="match status" value="1"/>
</dbReference>